<accession>X1BQV9</accession>
<comment type="subcellular location">
    <subcellularLocation>
        <location evidence="1">Membrane</location>
        <topology evidence="1">Multi-pass membrane protein</topology>
    </subcellularLocation>
</comment>
<proteinExistence type="predicted"/>
<keyword evidence="4 5" id="KW-0472">Membrane</keyword>
<feature type="transmembrane region" description="Helical" evidence="5">
    <location>
        <begin position="77"/>
        <end position="95"/>
    </location>
</feature>
<organism evidence="6">
    <name type="scientific">marine sediment metagenome</name>
    <dbReference type="NCBI Taxonomy" id="412755"/>
    <lineage>
        <taxon>unclassified sequences</taxon>
        <taxon>metagenomes</taxon>
        <taxon>ecological metagenomes</taxon>
    </lineage>
</organism>
<protein>
    <submittedName>
        <fullName evidence="6">Uncharacterized protein</fullName>
    </submittedName>
</protein>
<gene>
    <name evidence="6" type="ORF">S01H4_03130</name>
</gene>
<dbReference type="InterPro" id="IPR003339">
    <property type="entry name" value="ABC/ECF_trnsptr_transmembrane"/>
</dbReference>
<evidence type="ECO:0000256" key="5">
    <source>
        <dbReference type="SAM" id="Phobius"/>
    </source>
</evidence>
<keyword evidence="2 5" id="KW-0812">Transmembrane</keyword>
<evidence type="ECO:0000313" key="6">
    <source>
        <dbReference type="EMBL" id="GAG74536.1"/>
    </source>
</evidence>
<dbReference type="GO" id="GO:0015093">
    <property type="term" value="F:ferrous iron transmembrane transporter activity"/>
    <property type="evidence" value="ECO:0007669"/>
    <property type="project" value="TreeGrafter"/>
</dbReference>
<comment type="caution">
    <text evidence="6">The sequence shown here is derived from an EMBL/GenBank/DDBJ whole genome shotgun (WGS) entry which is preliminary data.</text>
</comment>
<dbReference type="PANTHER" id="PTHR43185">
    <property type="entry name" value="FERROUS IRON TRANSPORT PROTEIN B"/>
    <property type="match status" value="1"/>
</dbReference>
<dbReference type="AlphaFoldDB" id="X1BQV9"/>
<dbReference type="Gene3D" id="1.10.287.1770">
    <property type="match status" value="1"/>
</dbReference>
<dbReference type="InterPro" id="IPR050860">
    <property type="entry name" value="FeoB_GTPase"/>
</dbReference>
<evidence type="ECO:0000256" key="2">
    <source>
        <dbReference type="ARBA" id="ARBA00022692"/>
    </source>
</evidence>
<dbReference type="GO" id="GO:0005886">
    <property type="term" value="C:plasma membrane"/>
    <property type="evidence" value="ECO:0007669"/>
    <property type="project" value="TreeGrafter"/>
</dbReference>
<reference evidence="6" key="1">
    <citation type="journal article" date="2014" name="Front. Microbiol.">
        <title>High frequency of phylogenetically diverse reductive dehalogenase-homologous genes in deep subseafloor sedimentary metagenomes.</title>
        <authorList>
            <person name="Kawai M."/>
            <person name="Futagami T."/>
            <person name="Toyoda A."/>
            <person name="Takaki Y."/>
            <person name="Nishi S."/>
            <person name="Hori S."/>
            <person name="Arai W."/>
            <person name="Tsubouchi T."/>
            <person name="Morono Y."/>
            <person name="Uchiyama I."/>
            <person name="Ito T."/>
            <person name="Fujiyama A."/>
            <person name="Inagaki F."/>
            <person name="Takami H."/>
        </authorList>
    </citation>
    <scope>NUCLEOTIDE SEQUENCE</scope>
    <source>
        <strain evidence="6">Expedition CK06-06</strain>
    </source>
</reference>
<feature type="transmembrane region" description="Helical" evidence="5">
    <location>
        <begin position="200"/>
        <end position="217"/>
    </location>
</feature>
<sequence>KLLEGDEEITRMMKEKLDENSWKNVHEILYKHEDAYLAVASGRYDWIGRLTRAAIIRPKVGQVTITRILDNIATHPFWGFIILIGILGLIFWLTYSIGAPLQDILDQYLVQGSSNLIMGKLIGAPNWFKGLLIDGVIGGAGTVLTFIPILLIFFFKQAITLMVGAIRRSDRLALAMDSKAFGAFKKRSFYRPERVEFKDVIFLISTILVILITYYIMWKIGFLKKLGISA</sequence>
<dbReference type="EMBL" id="BART01000740">
    <property type="protein sequence ID" value="GAG74536.1"/>
    <property type="molecule type" value="Genomic_DNA"/>
</dbReference>
<feature type="non-terminal residue" evidence="6">
    <location>
        <position position="1"/>
    </location>
</feature>
<evidence type="ECO:0000256" key="1">
    <source>
        <dbReference type="ARBA" id="ARBA00004141"/>
    </source>
</evidence>
<dbReference type="CDD" id="cd16914">
    <property type="entry name" value="EcfT"/>
    <property type="match status" value="1"/>
</dbReference>
<evidence type="ECO:0000256" key="3">
    <source>
        <dbReference type="ARBA" id="ARBA00022989"/>
    </source>
</evidence>
<evidence type="ECO:0000256" key="4">
    <source>
        <dbReference type="ARBA" id="ARBA00023136"/>
    </source>
</evidence>
<dbReference type="PANTHER" id="PTHR43185:SF1">
    <property type="entry name" value="FE(2+) TRANSPORTER FEOB"/>
    <property type="match status" value="1"/>
</dbReference>
<name>X1BQV9_9ZZZZ</name>
<feature type="transmembrane region" description="Helical" evidence="5">
    <location>
        <begin position="135"/>
        <end position="155"/>
    </location>
</feature>
<keyword evidence="3 5" id="KW-1133">Transmembrane helix</keyword>